<feature type="transmembrane region" description="Helical" evidence="7">
    <location>
        <begin position="64"/>
        <end position="84"/>
    </location>
</feature>
<evidence type="ECO:0000259" key="8">
    <source>
        <dbReference type="Pfam" id="PF00892"/>
    </source>
</evidence>
<feature type="domain" description="EamA" evidence="8">
    <location>
        <begin position="148"/>
        <end position="280"/>
    </location>
</feature>
<feature type="transmembrane region" description="Helical" evidence="7">
    <location>
        <begin position="264"/>
        <end position="281"/>
    </location>
</feature>
<comment type="similarity">
    <text evidence="2">Belongs to the EamA transporter family.</text>
</comment>
<dbReference type="AlphaFoldDB" id="A0AAI8DH24"/>
<evidence type="ECO:0000256" key="7">
    <source>
        <dbReference type="SAM" id="Phobius"/>
    </source>
</evidence>
<dbReference type="RefSeq" id="WP_088592269.1">
    <property type="nucleotide sequence ID" value="NZ_CP022046.2"/>
</dbReference>
<dbReference type="GO" id="GO:0005886">
    <property type="term" value="C:plasma membrane"/>
    <property type="evidence" value="ECO:0007669"/>
    <property type="project" value="UniProtKB-SubCell"/>
</dbReference>
<name>A0AAI8DH24_MAMSC</name>
<protein>
    <submittedName>
        <fullName evidence="9">EamA/RhaT family transporter</fullName>
    </submittedName>
</protein>
<dbReference type="PANTHER" id="PTHR32322:SF18">
    <property type="entry name" value="S-ADENOSYLMETHIONINE_S-ADENOSYLHOMOCYSTEINE TRANSPORTER"/>
    <property type="match status" value="1"/>
</dbReference>
<dbReference type="Proteomes" id="UP000197058">
    <property type="component" value="Chromosome"/>
</dbReference>
<gene>
    <name evidence="9" type="ORF">CEP64_04210</name>
</gene>
<dbReference type="InterPro" id="IPR037185">
    <property type="entry name" value="EmrE-like"/>
</dbReference>
<dbReference type="SUPFAM" id="SSF103481">
    <property type="entry name" value="Multidrug resistance efflux transporter EmrE"/>
    <property type="match status" value="2"/>
</dbReference>
<evidence type="ECO:0000256" key="5">
    <source>
        <dbReference type="ARBA" id="ARBA00022989"/>
    </source>
</evidence>
<dbReference type="Pfam" id="PF00892">
    <property type="entry name" value="EamA"/>
    <property type="match status" value="2"/>
</dbReference>
<keyword evidence="4 7" id="KW-0812">Transmembrane</keyword>
<feature type="transmembrane region" description="Helical" evidence="7">
    <location>
        <begin position="238"/>
        <end position="258"/>
    </location>
</feature>
<comment type="subcellular location">
    <subcellularLocation>
        <location evidence="1">Cell membrane</location>
        <topology evidence="1">Multi-pass membrane protein</topology>
    </subcellularLocation>
</comment>
<feature type="transmembrane region" description="Helical" evidence="7">
    <location>
        <begin position="210"/>
        <end position="231"/>
    </location>
</feature>
<evidence type="ECO:0000313" key="10">
    <source>
        <dbReference type="Proteomes" id="UP000197058"/>
    </source>
</evidence>
<dbReference type="KEGG" id="sscu:CEP64_04210"/>
<evidence type="ECO:0000313" key="9">
    <source>
        <dbReference type="EMBL" id="ASE33800.1"/>
    </source>
</evidence>
<feature type="transmembrane region" description="Helical" evidence="7">
    <location>
        <begin position="32"/>
        <end position="52"/>
    </location>
</feature>
<dbReference type="PANTHER" id="PTHR32322">
    <property type="entry name" value="INNER MEMBRANE TRANSPORTER"/>
    <property type="match status" value="1"/>
</dbReference>
<evidence type="ECO:0000256" key="3">
    <source>
        <dbReference type="ARBA" id="ARBA00022475"/>
    </source>
</evidence>
<feature type="transmembrane region" description="Helical" evidence="7">
    <location>
        <begin position="178"/>
        <end position="198"/>
    </location>
</feature>
<keyword evidence="5 7" id="KW-1133">Transmembrane helix</keyword>
<feature type="transmembrane region" description="Helical" evidence="7">
    <location>
        <begin position="148"/>
        <end position="166"/>
    </location>
</feature>
<keyword evidence="6 7" id="KW-0472">Membrane</keyword>
<evidence type="ECO:0000256" key="2">
    <source>
        <dbReference type="ARBA" id="ARBA00007362"/>
    </source>
</evidence>
<feature type="transmembrane region" description="Helical" evidence="7">
    <location>
        <begin position="7"/>
        <end position="26"/>
    </location>
</feature>
<feature type="domain" description="EamA" evidence="8">
    <location>
        <begin position="7"/>
        <end position="135"/>
    </location>
</feature>
<dbReference type="InterPro" id="IPR050638">
    <property type="entry name" value="AA-Vitamin_Transporters"/>
</dbReference>
<accession>A0AAI8DH24</accession>
<dbReference type="EMBL" id="CP022046">
    <property type="protein sequence ID" value="ASE33800.1"/>
    <property type="molecule type" value="Genomic_DNA"/>
</dbReference>
<reference evidence="10" key="1">
    <citation type="submission" date="2017-06" db="EMBL/GenBank/DDBJ databases">
        <title>FDA dAtabase for Regulatory Grade micrObial Sequences (FDA-ARGOS): Supporting development and validation of Infectious Disease Dx tests.</title>
        <authorList>
            <person name="Goldberg B."/>
            <person name="Campos J."/>
            <person name="Tallon L."/>
            <person name="Sadzewicz L."/>
            <person name="Sengamalay N."/>
            <person name="Ott S."/>
            <person name="Godinez A."/>
            <person name="Nagaraj S."/>
            <person name="Vavikolanu K."/>
            <person name="Nadendla S."/>
            <person name="George J."/>
            <person name="Geyer C."/>
            <person name="Sichtig H."/>
        </authorList>
    </citation>
    <scope>NUCLEOTIDE SEQUENCE [LARGE SCALE GENOMIC DNA]</scope>
    <source>
        <strain evidence="10">FDAARGOS_285</strain>
    </source>
</reference>
<dbReference type="InterPro" id="IPR000620">
    <property type="entry name" value="EamA_dom"/>
</dbReference>
<keyword evidence="3" id="KW-1003">Cell membrane</keyword>
<sequence length="289" mass="32329">MNKQTNMLLLISVIAISLAAILVKLSNAPSSVISMNRMFIAVILLVPFAYRYKKEIFKLSIKDFLYLVLAGLFLALHFGLWFGSLKLTTVASSTVILSLQPIIAIIASFLFYKEKIMLKVLSTILISFIGVVIVSWGDFNLTDLTVMIGNVLSLLSVISIVCYLMIGKNAMLKLTHWFYSIIVFFLAGVFLLIYNIITHATLVNYSMKEWLLFISLAIFPTIAHVIFNYLLNIINPTTISMSMLLEPVGASILAIFILKEYLGYVQILGIGIVLLGVYFFLKAQKTEVT</sequence>
<organism evidence="9 10">
    <name type="scientific">Mammaliicoccus sciuri</name>
    <name type="common">Staphylococcus sciuri</name>
    <dbReference type="NCBI Taxonomy" id="1296"/>
    <lineage>
        <taxon>Bacteria</taxon>
        <taxon>Bacillati</taxon>
        <taxon>Bacillota</taxon>
        <taxon>Bacilli</taxon>
        <taxon>Bacillales</taxon>
        <taxon>Staphylococcaceae</taxon>
        <taxon>Mammaliicoccus</taxon>
    </lineage>
</organism>
<proteinExistence type="inferred from homology"/>
<feature type="transmembrane region" description="Helical" evidence="7">
    <location>
        <begin position="118"/>
        <end position="136"/>
    </location>
</feature>
<evidence type="ECO:0000256" key="6">
    <source>
        <dbReference type="ARBA" id="ARBA00023136"/>
    </source>
</evidence>
<feature type="transmembrane region" description="Helical" evidence="7">
    <location>
        <begin position="90"/>
        <end position="111"/>
    </location>
</feature>
<evidence type="ECO:0000256" key="4">
    <source>
        <dbReference type="ARBA" id="ARBA00022692"/>
    </source>
</evidence>
<evidence type="ECO:0000256" key="1">
    <source>
        <dbReference type="ARBA" id="ARBA00004651"/>
    </source>
</evidence>